<sequence length="96" mass="11082">MKINGRYGPFSPKPDQAPYYRKRQRRQEATRRQQTAQRAAWLDKHRTCANGCGRPVAFYDQIHYALRYSGCCSAECEAERERRGIEVGADSLSPDE</sequence>
<gene>
    <name evidence="2" type="ORF">GJQ57_23775</name>
</gene>
<dbReference type="RefSeq" id="WP_154209218.1">
    <property type="nucleotide sequence ID" value="NZ_WJYN01000016.1"/>
</dbReference>
<organism evidence="2 3">
    <name type="scientific">Ralstonia pickettii</name>
    <name type="common">Burkholderia pickettii</name>
    <dbReference type="NCBI Taxonomy" id="329"/>
    <lineage>
        <taxon>Bacteria</taxon>
        <taxon>Pseudomonadati</taxon>
        <taxon>Pseudomonadota</taxon>
        <taxon>Betaproteobacteria</taxon>
        <taxon>Burkholderiales</taxon>
        <taxon>Burkholderiaceae</taxon>
        <taxon>Ralstonia</taxon>
    </lineage>
</organism>
<comment type="caution">
    <text evidence="2">The sequence shown here is derived from an EMBL/GenBank/DDBJ whole genome shotgun (WGS) entry which is preliminary data.</text>
</comment>
<dbReference type="AlphaFoldDB" id="A0A7X2HSW2"/>
<protein>
    <submittedName>
        <fullName evidence="2">Uncharacterized protein</fullName>
    </submittedName>
</protein>
<evidence type="ECO:0000256" key="1">
    <source>
        <dbReference type="SAM" id="MobiDB-lite"/>
    </source>
</evidence>
<feature type="region of interest" description="Disordered" evidence="1">
    <location>
        <begin position="1"/>
        <end position="37"/>
    </location>
</feature>
<evidence type="ECO:0000313" key="2">
    <source>
        <dbReference type="EMBL" id="MRT01670.1"/>
    </source>
</evidence>
<dbReference type="Proteomes" id="UP000441032">
    <property type="component" value="Unassembled WGS sequence"/>
</dbReference>
<evidence type="ECO:0000313" key="3">
    <source>
        <dbReference type="Proteomes" id="UP000441032"/>
    </source>
</evidence>
<name>A0A7X2HSW2_RALPI</name>
<accession>A0A7X2HSW2</accession>
<reference evidence="2 3" key="1">
    <citation type="submission" date="2019-11" db="EMBL/GenBank/DDBJ databases">
        <title>Phenotypic characterization of an OXA-22 and OXA-60 co-producing Ralstonia pickettii clinical strain.</title>
        <authorList>
            <person name="He F."/>
        </authorList>
    </citation>
    <scope>NUCLEOTIDE SEQUENCE [LARGE SCALE GENOMIC DNA]</scope>
    <source>
        <strain evidence="2 3">PSLESD1</strain>
    </source>
</reference>
<proteinExistence type="predicted"/>
<dbReference type="EMBL" id="WJYN01000016">
    <property type="protein sequence ID" value="MRT01670.1"/>
    <property type="molecule type" value="Genomic_DNA"/>
</dbReference>